<dbReference type="PANTHER" id="PTHR33511">
    <property type="entry name" value="OS06G0632400 PROTEIN"/>
    <property type="match status" value="1"/>
</dbReference>
<evidence type="ECO:0000313" key="3">
    <source>
        <dbReference type="Proteomes" id="UP000002051"/>
    </source>
</evidence>
<evidence type="ECO:0000313" key="1">
    <source>
        <dbReference type="EMBL" id="KEH43133.1"/>
    </source>
</evidence>
<dbReference type="Proteomes" id="UP000002051">
    <property type="component" value="Unassembled WGS sequence"/>
</dbReference>
<dbReference type="HOGENOM" id="CLU_190956_0_0_1"/>
<reference evidence="1 3" key="1">
    <citation type="journal article" date="2011" name="Nature">
        <title>The Medicago genome provides insight into the evolution of rhizobial symbioses.</title>
        <authorList>
            <person name="Young N.D."/>
            <person name="Debelle F."/>
            <person name="Oldroyd G.E."/>
            <person name="Geurts R."/>
            <person name="Cannon S.B."/>
            <person name="Udvardi M.K."/>
            <person name="Benedito V.A."/>
            <person name="Mayer K.F."/>
            <person name="Gouzy J."/>
            <person name="Schoof H."/>
            <person name="Van de Peer Y."/>
            <person name="Proost S."/>
            <person name="Cook D.R."/>
            <person name="Meyers B.C."/>
            <person name="Spannagl M."/>
            <person name="Cheung F."/>
            <person name="De Mita S."/>
            <person name="Krishnakumar V."/>
            <person name="Gundlach H."/>
            <person name="Zhou S."/>
            <person name="Mudge J."/>
            <person name="Bharti A.K."/>
            <person name="Murray J.D."/>
            <person name="Naoumkina M.A."/>
            <person name="Rosen B."/>
            <person name="Silverstein K.A."/>
            <person name="Tang H."/>
            <person name="Rombauts S."/>
            <person name="Zhao P.X."/>
            <person name="Zhou P."/>
            <person name="Barbe V."/>
            <person name="Bardou P."/>
            <person name="Bechner M."/>
            <person name="Bellec A."/>
            <person name="Berger A."/>
            <person name="Berges H."/>
            <person name="Bidwell S."/>
            <person name="Bisseling T."/>
            <person name="Choisne N."/>
            <person name="Couloux A."/>
            <person name="Denny R."/>
            <person name="Deshpande S."/>
            <person name="Dai X."/>
            <person name="Doyle J.J."/>
            <person name="Dudez A.M."/>
            <person name="Farmer A.D."/>
            <person name="Fouteau S."/>
            <person name="Franken C."/>
            <person name="Gibelin C."/>
            <person name="Gish J."/>
            <person name="Goldstein S."/>
            <person name="Gonzalez A.J."/>
            <person name="Green P.J."/>
            <person name="Hallab A."/>
            <person name="Hartog M."/>
            <person name="Hua A."/>
            <person name="Humphray S.J."/>
            <person name="Jeong D.H."/>
            <person name="Jing Y."/>
            <person name="Jocker A."/>
            <person name="Kenton S.M."/>
            <person name="Kim D.J."/>
            <person name="Klee K."/>
            <person name="Lai H."/>
            <person name="Lang C."/>
            <person name="Lin S."/>
            <person name="Macmil S.L."/>
            <person name="Magdelenat G."/>
            <person name="Matthews L."/>
            <person name="McCorrison J."/>
            <person name="Monaghan E.L."/>
            <person name="Mun J.H."/>
            <person name="Najar F.Z."/>
            <person name="Nicholson C."/>
            <person name="Noirot C."/>
            <person name="O'Bleness M."/>
            <person name="Paule C.R."/>
            <person name="Poulain J."/>
            <person name="Prion F."/>
            <person name="Qin B."/>
            <person name="Qu C."/>
            <person name="Retzel E.F."/>
            <person name="Riddle C."/>
            <person name="Sallet E."/>
            <person name="Samain S."/>
            <person name="Samson N."/>
            <person name="Sanders I."/>
            <person name="Saurat O."/>
            <person name="Scarpelli C."/>
            <person name="Schiex T."/>
            <person name="Segurens B."/>
            <person name="Severin A.J."/>
            <person name="Sherrier D.J."/>
            <person name="Shi R."/>
            <person name="Sims S."/>
            <person name="Singer S.R."/>
            <person name="Sinharoy S."/>
            <person name="Sterck L."/>
            <person name="Viollet A."/>
            <person name="Wang B.B."/>
            <person name="Wang K."/>
            <person name="Wang M."/>
            <person name="Wang X."/>
            <person name="Warfsmann J."/>
            <person name="Weissenbach J."/>
            <person name="White D.D."/>
            <person name="White J.D."/>
            <person name="Wiley G.B."/>
            <person name="Wincker P."/>
            <person name="Xing Y."/>
            <person name="Yang L."/>
            <person name="Yao Z."/>
            <person name="Ying F."/>
            <person name="Zhai J."/>
            <person name="Zhou L."/>
            <person name="Zuber A."/>
            <person name="Denarie J."/>
            <person name="Dixon R.A."/>
            <person name="May G.D."/>
            <person name="Schwartz D.C."/>
            <person name="Rogers J."/>
            <person name="Quetier F."/>
            <person name="Town C.D."/>
            <person name="Roe B.A."/>
        </authorList>
    </citation>
    <scope>NUCLEOTIDE SEQUENCE [LARGE SCALE GENOMIC DNA]</scope>
    <source>
        <strain evidence="1">A17</strain>
        <strain evidence="2 3">cv. Jemalong A17</strain>
    </source>
</reference>
<dbReference type="PROSITE" id="PS51257">
    <property type="entry name" value="PROKAR_LIPOPROTEIN"/>
    <property type="match status" value="1"/>
</dbReference>
<name>A0A072VNY1_MEDTR</name>
<reference evidence="2" key="3">
    <citation type="submission" date="2015-04" db="UniProtKB">
        <authorList>
            <consortium name="EnsemblPlants"/>
        </authorList>
    </citation>
    <scope>IDENTIFICATION</scope>
    <source>
        <strain evidence="2">cv. Jemalong A17</strain>
    </source>
</reference>
<organism evidence="1 3">
    <name type="scientific">Medicago truncatula</name>
    <name type="common">Barrel medic</name>
    <name type="synonym">Medicago tribuloides</name>
    <dbReference type="NCBI Taxonomy" id="3880"/>
    <lineage>
        <taxon>Eukaryota</taxon>
        <taxon>Viridiplantae</taxon>
        <taxon>Streptophyta</taxon>
        <taxon>Embryophyta</taxon>
        <taxon>Tracheophyta</taxon>
        <taxon>Spermatophyta</taxon>
        <taxon>Magnoliopsida</taxon>
        <taxon>eudicotyledons</taxon>
        <taxon>Gunneridae</taxon>
        <taxon>Pentapetalae</taxon>
        <taxon>rosids</taxon>
        <taxon>fabids</taxon>
        <taxon>Fabales</taxon>
        <taxon>Fabaceae</taxon>
        <taxon>Papilionoideae</taxon>
        <taxon>50 kb inversion clade</taxon>
        <taxon>NPAAA clade</taxon>
        <taxon>Hologalegina</taxon>
        <taxon>IRL clade</taxon>
        <taxon>Trifolieae</taxon>
        <taxon>Medicago</taxon>
    </lineage>
</organism>
<proteinExistence type="predicted"/>
<reference evidence="1 3" key="2">
    <citation type="journal article" date="2014" name="BMC Genomics">
        <title>An improved genome release (version Mt4.0) for the model legume Medicago truncatula.</title>
        <authorList>
            <person name="Tang H."/>
            <person name="Krishnakumar V."/>
            <person name="Bidwell S."/>
            <person name="Rosen B."/>
            <person name="Chan A."/>
            <person name="Zhou S."/>
            <person name="Gentzbittel L."/>
            <person name="Childs K.L."/>
            <person name="Yandell M."/>
            <person name="Gundlach H."/>
            <person name="Mayer K.F."/>
            <person name="Schwartz D.C."/>
            <person name="Town C.D."/>
        </authorList>
    </citation>
    <scope>GENOME REANNOTATION</scope>
    <source>
        <strain evidence="1">A17</strain>
        <strain evidence="2 3">cv. Jemalong A17</strain>
    </source>
</reference>
<accession>A0A072VNY1</accession>
<dbReference type="AlphaFoldDB" id="A0A072VNY1"/>
<keyword evidence="3" id="KW-1185">Reference proteome</keyword>
<dbReference type="EMBL" id="CM001217">
    <property type="protein sequence ID" value="KEH43133.1"/>
    <property type="molecule type" value="Genomic_DNA"/>
</dbReference>
<gene>
    <name evidence="1" type="ordered locus">MTR_1g484990</name>
</gene>
<dbReference type="EnsemblPlants" id="KEH43133">
    <property type="protein sequence ID" value="KEH43133"/>
    <property type="gene ID" value="MTR_1g484990"/>
</dbReference>
<evidence type="ECO:0000313" key="2">
    <source>
        <dbReference type="EnsemblPlants" id="KEH43133"/>
    </source>
</evidence>
<sequence length="85" mass="9802">MVGGRQNKSSSGFFSIFSCFTSKNKYRAGYYDDCGRKTWPSDDDKGNWGVAEPNINRRAEDFIRKYKNRISESERYQVDPSAENA</sequence>
<protein>
    <submittedName>
        <fullName evidence="1 2">Uncharacterized protein</fullName>
    </submittedName>
</protein>